<accession>A0A849I0U7</accession>
<keyword evidence="2" id="KW-1185">Reference proteome</keyword>
<organism evidence="1 2">
    <name type="scientific">Enterovirga aerilata</name>
    <dbReference type="NCBI Taxonomy" id="2730920"/>
    <lineage>
        <taxon>Bacteria</taxon>
        <taxon>Pseudomonadati</taxon>
        <taxon>Pseudomonadota</taxon>
        <taxon>Alphaproteobacteria</taxon>
        <taxon>Hyphomicrobiales</taxon>
        <taxon>Methylobacteriaceae</taxon>
        <taxon>Enterovirga</taxon>
    </lineage>
</organism>
<name>A0A849I0U7_9HYPH</name>
<reference evidence="1 2" key="1">
    <citation type="submission" date="2020-04" db="EMBL/GenBank/DDBJ databases">
        <title>Enterovirga sp. isolate from soil.</title>
        <authorList>
            <person name="Chea S."/>
            <person name="Kim D.-U."/>
        </authorList>
    </citation>
    <scope>NUCLEOTIDE SEQUENCE [LARGE SCALE GENOMIC DNA]</scope>
    <source>
        <strain evidence="1 2">DB1703</strain>
    </source>
</reference>
<comment type="caution">
    <text evidence="1">The sequence shown here is derived from an EMBL/GenBank/DDBJ whole genome shotgun (WGS) entry which is preliminary data.</text>
</comment>
<dbReference type="EMBL" id="JABEPP010000001">
    <property type="protein sequence ID" value="NNM71194.1"/>
    <property type="molecule type" value="Genomic_DNA"/>
</dbReference>
<gene>
    <name evidence="1" type="ORF">HJG44_02145</name>
</gene>
<proteinExistence type="predicted"/>
<sequence>MTRVLGTLQHELAALAGMSDEVQETLSDLLGAMQLSNADLVAIQNLDLIAQHLAALATYVERLSEQVPPDWTVFPERAASEVKLSALAHRLSFHSPSEAAEDPDDPLLF</sequence>
<dbReference type="AlphaFoldDB" id="A0A849I0U7"/>
<dbReference type="RefSeq" id="WP_171216686.1">
    <property type="nucleotide sequence ID" value="NZ_JABEPP010000001.1"/>
</dbReference>
<protein>
    <submittedName>
        <fullName evidence="1">Uncharacterized protein</fullName>
    </submittedName>
</protein>
<evidence type="ECO:0000313" key="1">
    <source>
        <dbReference type="EMBL" id="NNM71194.1"/>
    </source>
</evidence>
<evidence type="ECO:0000313" key="2">
    <source>
        <dbReference type="Proteomes" id="UP000564885"/>
    </source>
</evidence>
<dbReference type="Proteomes" id="UP000564885">
    <property type="component" value="Unassembled WGS sequence"/>
</dbReference>